<dbReference type="Gene3D" id="3.90.1150.170">
    <property type="match status" value="1"/>
</dbReference>
<evidence type="ECO:0000256" key="4">
    <source>
        <dbReference type="ARBA" id="ARBA00022898"/>
    </source>
</evidence>
<evidence type="ECO:0000256" key="1">
    <source>
        <dbReference type="ARBA" id="ARBA00001933"/>
    </source>
</evidence>
<dbReference type="InterPro" id="IPR015421">
    <property type="entry name" value="PyrdxlP-dep_Trfase_major"/>
</dbReference>
<feature type="signal peptide" evidence="7">
    <location>
        <begin position="1"/>
        <end position="19"/>
    </location>
</feature>
<proteinExistence type="inferred from homology"/>
<keyword evidence="7" id="KW-0732">Signal</keyword>
<dbReference type="PANTHER" id="PTHR45677">
    <property type="entry name" value="GLUTAMATE DECARBOXYLASE-RELATED"/>
    <property type="match status" value="1"/>
</dbReference>
<dbReference type="InterPro" id="IPR008197">
    <property type="entry name" value="WAP_dom"/>
</dbReference>
<dbReference type="GO" id="GO:0030414">
    <property type="term" value="F:peptidase inhibitor activity"/>
    <property type="evidence" value="ECO:0007669"/>
    <property type="project" value="InterPro"/>
</dbReference>
<dbReference type="EMBL" id="CAJNOM010000264">
    <property type="protein sequence ID" value="CAF1298743.1"/>
    <property type="molecule type" value="Genomic_DNA"/>
</dbReference>
<dbReference type="InterPro" id="IPR036645">
    <property type="entry name" value="Elafin-like_sf"/>
</dbReference>
<evidence type="ECO:0000313" key="9">
    <source>
        <dbReference type="EMBL" id="CAF1148789.1"/>
    </source>
</evidence>
<dbReference type="Pfam" id="PF00095">
    <property type="entry name" value="WAP"/>
    <property type="match status" value="1"/>
</dbReference>
<dbReference type="EMBL" id="CAJNOI010000166">
    <property type="protein sequence ID" value="CAF1148789.1"/>
    <property type="molecule type" value="Genomic_DNA"/>
</dbReference>
<evidence type="ECO:0000256" key="3">
    <source>
        <dbReference type="ARBA" id="ARBA00022793"/>
    </source>
</evidence>
<protein>
    <recommendedName>
        <fullName evidence="8">WAP domain-containing protein</fullName>
    </recommendedName>
</protein>
<feature type="domain" description="WAP" evidence="8">
    <location>
        <begin position="71"/>
        <end position="115"/>
    </location>
</feature>
<dbReference type="PROSITE" id="PS00392">
    <property type="entry name" value="DDC_GAD_HDC_YDC"/>
    <property type="match status" value="1"/>
</dbReference>
<evidence type="ECO:0000256" key="6">
    <source>
        <dbReference type="PIRSR" id="PIRSR602129-50"/>
    </source>
</evidence>
<dbReference type="EMBL" id="CAJNOM010000221">
    <property type="protein sequence ID" value="CAF1247953.1"/>
    <property type="molecule type" value="Genomic_DNA"/>
</dbReference>
<evidence type="ECO:0000259" key="8">
    <source>
        <dbReference type="PROSITE" id="PS51390"/>
    </source>
</evidence>
<reference evidence="9" key="1">
    <citation type="submission" date="2021-02" db="EMBL/GenBank/DDBJ databases">
        <authorList>
            <person name="Nowell W R."/>
        </authorList>
    </citation>
    <scope>NUCLEOTIDE SEQUENCE</scope>
</reference>
<keyword evidence="3" id="KW-0210">Decarboxylase</keyword>
<gene>
    <name evidence="9" type="ORF">BJG266_LOCUS23971</name>
    <name evidence="10" type="ORF">QVE165_LOCUS28342</name>
    <name evidence="11" type="ORF">QVE165_LOCUS31120</name>
</gene>
<dbReference type="GO" id="GO:0005576">
    <property type="term" value="C:extracellular region"/>
    <property type="evidence" value="ECO:0007669"/>
    <property type="project" value="InterPro"/>
</dbReference>
<dbReference type="SMART" id="SM00217">
    <property type="entry name" value="WAP"/>
    <property type="match status" value="1"/>
</dbReference>
<keyword evidence="4 6" id="KW-0663">Pyridoxal phosphate</keyword>
<dbReference type="InterPro" id="IPR002129">
    <property type="entry name" value="PyrdxlP-dep_de-COase"/>
</dbReference>
<dbReference type="GO" id="GO:0005737">
    <property type="term" value="C:cytoplasm"/>
    <property type="evidence" value="ECO:0007669"/>
    <property type="project" value="TreeGrafter"/>
</dbReference>
<evidence type="ECO:0000313" key="13">
    <source>
        <dbReference type="Proteomes" id="UP000663877"/>
    </source>
</evidence>
<dbReference type="Gene3D" id="4.10.75.10">
    <property type="entry name" value="Elafin-like"/>
    <property type="match status" value="1"/>
</dbReference>
<dbReference type="PROSITE" id="PS51390">
    <property type="entry name" value="WAP"/>
    <property type="match status" value="1"/>
</dbReference>
<name>A0A814SJ48_9BILA</name>
<dbReference type="CDD" id="cd00199">
    <property type="entry name" value="WAP"/>
    <property type="match status" value="1"/>
</dbReference>
<keyword evidence="5" id="KW-0456">Lyase</keyword>
<dbReference type="GO" id="GO:0009449">
    <property type="term" value="P:gamma-aminobutyric acid biosynthetic process"/>
    <property type="evidence" value="ECO:0007669"/>
    <property type="project" value="TreeGrafter"/>
</dbReference>
<feature type="modified residue" description="N6-(pyridoxal phosphate)lysine" evidence="6">
    <location>
        <position position="432"/>
    </location>
</feature>
<dbReference type="OrthoDB" id="392571at2759"/>
<dbReference type="GO" id="GO:0004351">
    <property type="term" value="F:glutamate decarboxylase activity"/>
    <property type="evidence" value="ECO:0007669"/>
    <property type="project" value="TreeGrafter"/>
</dbReference>
<evidence type="ECO:0000313" key="10">
    <source>
        <dbReference type="EMBL" id="CAF1247953.1"/>
    </source>
</evidence>
<dbReference type="SUPFAM" id="SSF57256">
    <property type="entry name" value="Elafin-like"/>
    <property type="match status" value="1"/>
</dbReference>
<dbReference type="AlphaFoldDB" id="A0A814SJ48"/>
<organism evidence="9 13">
    <name type="scientific">Adineta steineri</name>
    <dbReference type="NCBI Taxonomy" id="433720"/>
    <lineage>
        <taxon>Eukaryota</taxon>
        <taxon>Metazoa</taxon>
        <taxon>Spiralia</taxon>
        <taxon>Gnathifera</taxon>
        <taxon>Rotifera</taxon>
        <taxon>Eurotatoria</taxon>
        <taxon>Bdelloidea</taxon>
        <taxon>Adinetida</taxon>
        <taxon>Adinetidae</taxon>
        <taxon>Adineta</taxon>
    </lineage>
</organism>
<dbReference type="InterPro" id="IPR021115">
    <property type="entry name" value="Pyridoxal-P_BS"/>
</dbReference>
<dbReference type="InterPro" id="IPR015424">
    <property type="entry name" value="PyrdxlP-dep_Trfase"/>
</dbReference>
<comment type="similarity">
    <text evidence="2">Belongs to the group II decarboxylase family.</text>
</comment>
<comment type="caution">
    <text evidence="9">The sequence shown here is derived from an EMBL/GenBank/DDBJ whole genome shotgun (WGS) entry which is preliminary data.</text>
</comment>
<evidence type="ECO:0000256" key="2">
    <source>
        <dbReference type="ARBA" id="ARBA00009533"/>
    </source>
</evidence>
<dbReference type="PANTHER" id="PTHR45677:SF10">
    <property type="entry name" value="GLUTAMATE DECARBOXYLASE"/>
    <property type="match status" value="1"/>
</dbReference>
<dbReference type="GO" id="GO:0030170">
    <property type="term" value="F:pyridoxal phosphate binding"/>
    <property type="evidence" value="ECO:0007669"/>
    <property type="project" value="InterPro"/>
</dbReference>
<feature type="chain" id="PRO_5035685384" description="WAP domain-containing protein" evidence="7">
    <location>
        <begin position="20"/>
        <end position="621"/>
    </location>
</feature>
<dbReference type="Gene3D" id="3.40.640.10">
    <property type="entry name" value="Type I PLP-dependent aspartate aminotransferase-like (Major domain)"/>
    <property type="match status" value="1"/>
</dbReference>
<dbReference type="SUPFAM" id="SSF53383">
    <property type="entry name" value="PLP-dependent transferases"/>
    <property type="match status" value="1"/>
</dbReference>
<keyword evidence="12" id="KW-1185">Reference proteome</keyword>
<accession>A0A814SJ48</accession>
<comment type="cofactor">
    <cofactor evidence="1 6">
        <name>pyridoxal 5'-phosphate</name>
        <dbReference type="ChEBI" id="CHEBI:597326"/>
    </cofactor>
</comment>
<evidence type="ECO:0000256" key="7">
    <source>
        <dbReference type="SAM" id="SignalP"/>
    </source>
</evidence>
<evidence type="ECO:0000313" key="12">
    <source>
        <dbReference type="Proteomes" id="UP000663832"/>
    </source>
</evidence>
<dbReference type="Pfam" id="PF00282">
    <property type="entry name" value="Pyridoxal_deC"/>
    <property type="match status" value="1"/>
</dbReference>
<dbReference type="Proteomes" id="UP000663832">
    <property type="component" value="Unassembled WGS sequence"/>
</dbReference>
<dbReference type="CDD" id="cd06450">
    <property type="entry name" value="DOPA_deC_like"/>
    <property type="match status" value="1"/>
</dbReference>
<sequence>MSFYSLAAFLLVIISVVNAGQKVCPGYGFIRPPTKCESSCTTEKDLCPSDKKCCFRVEQPCGFHCIIPKDNEPKSGTCPTSESMKDNPYWGLCDGHFCDVDNDCKGAEKCCSNMCDELNGETYKSLIPYTSDMKTTKTFLYATIDMILRYLSEMNEHDSPVIKNGLRTPDEYRKMFTFEVADEGMNLYDILANCERILETTVRSGHPRFINQLTQGVDMISFVGEIITSSINANMFTYEVAPVFNLMEESILAHMREYCGWSNTKSPLNNGDGVLAPGGAVSNLYAVLAARHYAYPNIKKSGIRENLRLAMIISKHCHYSLKRAAGLLGIGTDYVYEVDPDESGRTSAEKVEEKILYCQQLDYSVFFVGVTAGTTVLGAFDPIEEIAVVCQKYKIWLHVDGAWGGSALLSPKTKHLLQGIDKADSFTWNPHKLMSVHLQCSAILLKHSNVLMRANQMLAPYLFQPDKHYGTSLDTGDKTIQCGRHIDILKLWLVWKARGNQGYAEHIDNLLENAHFFYETICKRQPYFQTVMKPPFINVCFWYVPPSLQNIDPTTIEYKQRLDKIAPRIKERMMTNGTMMVGYQRLDDYPNFFRAIISNSATTKEDIVSMIDEIHELGHDL</sequence>
<dbReference type="Proteomes" id="UP000663877">
    <property type="component" value="Unassembled WGS sequence"/>
</dbReference>
<evidence type="ECO:0000313" key="11">
    <source>
        <dbReference type="EMBL" id="CAF1298743.1"/>
    </source>
</evidence>
<evidence type="ECO:0000256" key="5">
    <source>
        <dbReference type="ARBA" id="ARBA00023239"/>
    </source>
</evidence>